<dbReference type="Proteomes" id="UP001244490">
    <property type="component" value="Unassembled WGS sequence"/>
</dbReference>
<dbReference type="EMBL" id="JAUUIA010001602">
    <property type="protein sequence ID" value="MDP0972048.1"/>
    <property type="molecule type" value="Genomic_DNA"/>
</dbReference>
<name>A0AAW8ALG0_KLEPN</name>
<feature type="non-terminal residue" evidence="1">
    <location>
        <position position="1"/>
    </location>
</feature>
<dbReference type="SUPFAM" id="SSF109998">
    <property type="entry name" value="Triger factor/SurA peptide-binding domain-like"/>
    <property type="match status" value="1"/>
</dbReference>
<dbReference type="Gene3D" id="1.10.8.1040">
    <property type="match status" value="1"/>
</dbReference>
<evidence type="ECO:0000313" key="2">
    <source>
        <dbReference type="Proteomes" id="UP001244490"/>
    </source>
</evidence>
<dbReference type="Pfam" id="PF13624">
    <property type="entry name" value="SurA_N_3"/>
    <property type="match status" value="1"/>
</dbReference>
<dbReference type="RefSeq" id="WP_305202967.1">
    <property type="nucleotide sequence ID" value="NZ_JAUUIA010001602.1"/>
</dbReference>
<dbReference type="InterPro" id="IPR027304">
    <property type="entry name" value="Trigger_fact/SurA_dom_sf"/>
</dbReference>
<reference evidence="1" key="1">
    <citation type="submission" date="2023-07" db="EMBL/GenBank/DDBJ databases">
        <authorList>
            <person name="Peng Z."/>
        </authorList>
    </citation>
    <scope>NUCLEOTIDE SEQUENCE</scope>
    <source>
        <strain evidence="1">KP219</strain>
    </source>
</reference>
<comment type="caution">
    <text evidence="1">The sequence shown here is derived from an EMBL/GenBank/DDBJ whole genome shotgun (WGS) entry which is preliminary data.</text>
</comment>
<organism evidence="1 2">
    <name type="scientific">Klebsiella pneumoniae</name>
    <dbReference type="NCBI Taxonomy" id="573"/>
    <lineage>
        <taxon>Bacteria</taxon>
        <taxon>Pseudomonadati</taxon>
        <taxon>Pseudomonadota</taxon>
        <taxon>Gammaproteobacteria</taxon>
        <taxon>Enterobacterales</taxon>
        <taxon>Enterobacteriaceae</taxon>
        <taxon>Klebsiella/Raoultella group</taxon>
        <taxon>Klebsiella</taxon>
        <taxon>Klebsiella pneumoniae complex</taxon>
    </lineage>
</organism>
<feature type="non-terminal residue" evidence="1">
    <location>
        <position position="76"/>
    </location>
</feature>
<protein>
    <submittedName>
        <fullName evidence="1">SurA N-terminal domain-containing protein</fullName>
    </submittedName>
</protein>
<accession>A0AAW8ALG0</accession>
<sequence length="76" mass="8673">DKASQTAAKVNKEEITVHQINFVLQRQQGLKPEQAEEAGRQVLERLVDQELAVQKAQELKLDRDPRVVQQVEAAKR</sequence>
<dbReference type="AlphaFoldDB" id="A0AAW8ALG0"/>
<evidence type="ECO:0000313" key="1">
    <source>
        <dbReference type="EMBL" id="MDP0972048.1"/>
    </source>
</evidence>
<proteinExistence type="predicted"/>
<gene>
    <name evidence="1" type="ORF">Q6294_34525</name>
</gene>